<evidence type="ECO:0000313" key="2">
    <source>
        <dbReference type="EMBL" id="KAF2271549.1"/>
    </source>
</evidence>
<dbReference type="AlphaFoldDB" id="A0A6A6J8L5"/>
<gene>
    <name evidence="2" type="ORF">EI97DRAFT_446514</name>
</gene>
<dbReference type="Proteomes" id="UP000800097">
    <property type="component" value="Unassembled WGS sequence"/>
</dbReference>
<organism evidence="2 3">
    <name type="scientific">Westerdykella ornata</name>
    <dbReference type="NCBI Taxonomy" id="318751"/>
    <lineage>
        <taxon>Eukaryota</taxon>
        <taxon>Fungi</taxon>
        <taxon>Dikarya</taxon>
        <taxon>Ascomycota</taxon>
        <taxon>Pezizomycotina</taxon>
        <taxon>Dothideomycetes</taxon>
        <taxon>Pleosporomycetidae</taxon>
        <taxon>Pleosporales</taxon>
        <taxon>Sporormiaceae</taxon>
        <taxon>Westerdykella</taxon>
    </lineage>
</organism>
<dbReference type="RefSeq" id="XP_033649088.1">
    <property type="nucleotide sequence ID" value="XM_033800034.1"/>
</dbReference>
<sequence length="118" mass="12196">MRAFQQLVAFFFALFAFAYAQSEEASYDATVYVTSTVYRVSSVTLPGTPTGYVHNSTSTFHSTLAATATPVYSAGNGSSFTPTGTSGPQPTDFPGAASSLNVNAFVVALAAGVAYLAL</sequence>
<reference evidence="2" key="1">
    <citation type="journal article" date="2020" name="Stud. Mycol.">
        <title>101 Dothideomycetes genomes: a test case for predicting lifestyles and emergence of pathogens.</title>
        <authorList>
            <person name="Haridas S."/>
            <person name="Albert R."/>
            <person name="Binder M."/>
            <person name="Bloem J."/>
            <person name="Labutti K."/>
            <person name="Salamov A."/>
            <person name="Andreopoulos B."/>
            <person name="Baker S."/>
            <person name="Barry K."/>
            <person name="Bills G."/>
            <person name="Bluhm B."/>
            <person name="Cannon C."/>
            <person name="Castanera R."/>
            <person name="Culley D."/>
            <person name="Daum C."/>
            <person name="Ezra D."/>
            <person name="Gonzalez J."/>
            <person name="Henrissat B."/>
            <person name="Kuo A."/>
            <person name="Liang C."/>
            <person name="Lipzen A."/>
            <person name="Lutzoni F."/>
            <person name="Magnuson J."/>
            <person name="Mondo S."/>
            <person name="Nolan M."/>
            <person name="Ohm R."/>
            <person name="Pangilinan J."/>
            <person name="Park H.-J."/>
            <person name="Ramirez L."/>
            <person name="Alfaro M."/>
            <person name="Sun H."/>
            <person name="Tritt A."/>
            <person name="Yoshinaga Y."/>
            <person name="Zwiers L.-H."/>
            <person name="Turgeon B."/>
            <person name="Goodwin S."/>
            <person name="Spatafora J."/>
            <person name="Crous P."/>
            <person name="Grigoriev I."/>
        </authorList>
    </citation>
    <scope>NUCLEOTIDE SEQUENCE</scope>
    <source>
        <strain evidence="2">CBS 379.55</strain>
    </source>
</reference>
<keyword evidence="1" id="KW-0732">Signal</keyword>
<keyword evidence="3" id="KW-1185">Reference proteome</keyword>
<evidence type="ECO:0000256" key="1">
    <source>
        <dbReference type="SAM" id="SignalP"/>
    </source>
</evidence>
<protein>
    <submittedName>
        <fullName evidence="2">Uncharacterized protein</fullName>
    </submittedName>
</protein>
<feature type="chain" id="PRO_5025404704" evidence="1">
    <location>
        <begin position="21"/>
        <end position="118"/>
    </location>
</feature>
<evidence type="ECO:0000313" key="3">
    <source>
        <dbReference type="Proteomes" id="UP000800097"/>
    </source>
</evidence>
<proteinExistence type="predicted"/>
<accession>A0A6A6J8L5</accession>
<feature type="signal peptide" evidence="1">
    <location>
        <begin position="1"/>
        <end position="20"/>
    </location>
</feature>
<dbReference type="GeneID" id="54553209"/>
<name>A0A6A6J8L5_WESOR</name>
<dbReference type="EMBL" id="ML986538">
    <property type="protein sequence ID" value="KAF2271549.1"/>
    <property type="molecule type" value="Genomic_DNA"/>
</dbReference>